<evidence type="ECO:0000256" key="1">
    <source>
        <dbReference type="SAM" id="MobiDB-lite"/>
    </source>
</evidence>
<protein>
    <submittedName>
        <fullName evidence="2">Uncharacterized protein</fullName>
    </submittedName>
</protein>
<organism evidence="2 3">
    <name type="scientific">Penstemon smallii</name>
    <dbReference type="NCBI Taxonomy" id="265156"/>
    <lineage>
        <taxon>Eukaryota</taxon>
        <taxon>Viridiplantae</taxon>
        <taxon>Streptophyta</taxon>
        <taxon>Embryophyta</taxon>
        <taxon>Tracheophyta</taxon>
        <taxon>Spermatophyta</taxon>
        <taxon>Magnoliopsida</taxon>
        <taxon>eudicotyledons</taxon>
        <taxon>Gunneridae</taxon>
        <taxon>Pentapetalae</taxon>
        <taxon>asterids</taxon>
        <taxon>lamiids</taxon>
        <taxon>Lamiales</taxon>
        <taxon>Plantaginaceae</taxon>
        <taxon>Cheloneae</taxon>
        <taxon>Penstemon</taxon>
    </lineage>
</organism>
<name>A0ABD3UIC7_9LAMI</name>
<keyword evidence="3" id="KW-1185">Reference proteome</keyword>
<dbReference type="EMBL" id="JBJXBP010000001">
    <property type="protein sequence ID" value="KAL3849227.1"/>
    <property type="molecule type" value="Genomic_DNA"/>
</dbReference>
<feature type="region of interest" description="Disordered" evidence="1">
    <location>
        <begin position="91"/>
        <end position="132"/>
    </location>
</feature>
<evidence type="ECO:0000313" key="3">
    <source>
        <dbReference type="Proteomes" id="UP001634393"/>
    </source>
</evidence>
<proteinExistence type="predicted"/>
<evidence type="ECO:0000313" key="2">
    <source>
        <dbReference type="EMBL" id="KAL3849227.1"/>
    </source>
</evidence>
<sequence length="132" mass="14780">MQRQVDKREQHEFYPNGFNIDKIGSQDCWYGTGDYYASPMISARSTFSACNSYSYVEPDISYSLPTNCPHLVHQELSGVPYPRTTLPCVLPEDPVYKPASPDTPTSNASHEESNIEGNSTHSQTLNDGEWGK</sequence>
<dbReference type="AlphaFoldDB" id="A0ABD3UIC7"/>
<dbReference type="Proteomes" id="UP001634393">
    <property type="component" value="Unassembled WGS sequence"/>
</dbReference>
<feature type="compositionally biased region" description="Polar residues" evidence="1">
    <location>
        <begin position="115"/>
        <end position="126"/>
    </location>
</feature>
<accession>A0ABD3UIC7</accession>
<gene>
    <name evidence="2" type="ORF">ACJIZ3_011109</name>
</gene>
<reference evidence="2 3" key="1">
    <citation type="submission" date="2024-12" db="EMBL/GenBank/DDBJ databases">
        <title>The unique morphological basis and parallel evolutionary history of personate flowers in Penstemon.</title>
        <authorList>
            <person name="Depatie T.H."/>
            <person name="Wessinger C.A."/>
        </authorList>
    </citation>
    <scope>NUCLEOTIDE SEQUENCE [LARGE SCALE GENOMIC DNA]</scope>
    <source>
        <strain evidence="2">WTNN_2</strain>
        <tissue evidence="2">Leaf</tissue>
    </source>
</reference>
<comment type="caution">
    <text evidence="2">The sequence shown here is derived from an EMBL/GenBank/DDBJ whole genome shotgun (WGS) entry which is preliminary data.</text>
</comment>